<sequence>MTHRMTGLSVQHCVTILMPCFNASKYLAQALNSILEQSHHNLEILFLDDGSTDDSLQIARKIAKCDARLRIYSSDENVGIIKSRNRLLDLCTTDYAAWMDCDDIAHPERIAMQIQFMLENSGYVACTCHYIRQGLGEDKVITIPPQTISREYLLFYNYVLNPGSFFDAALCKRKKVRFREWISGASDYLFWVELAQFGQIGVVEKMLMTYRLHAAQETVFHKQRQLAGVLEIVQYQLSKLGCRADTQDLARLLGYPARILGLDYRLSHLFNSSKIIKCVMHNIQQHEFTAEEVEYLFIVCYRSLARRTGIIGFICFVVLFKRKGLKQCRQLGLGLLWAAFKTDVKRLAQTNARGSR</sequence>
<feature type="transmembrane region" description="Helical" evidence="1">
    <location>
        <begin position="304"/>
        <end position="320"/>
    </location>
</feature>
<protein>
    <recommendedName>
        <fullName evidence="2">Glycosyltransferase 2-like domain-containing protein</fullName>
    </recommendedName>
</protein>
<dbReference type="CDD" id="cd00761">
    <property type="entry name" value="Glyco_tranf_GTA_type"/>
    <property type="match status" value="1"/>
</dbReference>
<name>A0ABQ0I7Y6_9ALTE</name>
<evidence type="ECO:0000313" key="4">
    <source>
        <dbReference type="Proteomes" id="UP000008372"/>
    </source>
</evidence>
<keyword evidence="1" id="KW-0472">Membrane</keyword>
<keyword evidence="4" id="KW-1185">Reference proteome</keyword>
<dbReference type="SUPFAM" id="SSF53448">
    <property type="entry name" value="Nucleotide-diphospho-sugar transferases"/>
    <property type="match status" value="1"/>
</dbReference>
<organism evidence="3 4">
    <name type="scientific">Paraglaciecola agarilytica NO2</name>
    <dbReference type="NCBI Taxonomy" id="1125747"/>
    <lineage>
        <taxon>Bacteria</taxon>
        <taxon>Pseudomonadati</taxon>
        <taxon>Pseudomonadota</taxon>
        <taxon>Gammaproteobacteria</taxon>
        <taxon>Alteromonadales</taxon>
        <taxon>Alteromonadaceae</taxon>
        <taxon>Paraglaciecola</taxon>
    </lineage>
</organism>
<feature type="domain" description="Glycosyltransferase 2-like" evidence="2">
    <location>
        <begin position="15"/>
        <end position="153"/>
    </location>
</feature>
<dbReference type="EMBL" id="BAEK01000038">
    <property type="protein sequence ID" value="GAC05480.1"/>
    <property type="molecule type" value="Genomic_DNA"/>
</dbReference>
<accession>A0ABQ0I7Y6</accession>
<keyword evidence="1" id="KW-0812">Transmembrane</keyword>
<evidence type="ECO:0000313" key="3">
    <source>
        <dbReference type="EMBL" id="GAC05480.1"/>
    </source>
</evidence>
<dbReference type="PANTHER" id="PTHR22916:SF3">
    <property type="entry name" value="UDP-GLCNAC:BETAGAL BETA-1,3-N-ACETYLGLUCOSAMINYLTRANSFERASE-LIKE PROTEIN 1"/>
    <property type="match status" value="1"/>
</dbReference>
<dbReference type="Gene3D" id="3.90.550.10">
    <property type="entry name" value="Spore Coat Polysaccharide Biosynthesis Protein SpsA, Chain A"/>
    <property type="match status" value="1"/>
</dbReference>
<dbReference type="Proteomes" id="UP000008372">
    <property type="component" value="Unassembled WGS sequence"/>
</dbReference>
<dbReference type="Pfam" id="PF00535">
    <property type="entry name" value="Glycos_transf_2"/>
    <property type="match status" value="1"/>
</dbReference>
<dbReference type="InterPro" id="IPR001173">
    <property type="entry name" value="Glyco_trans_2-like"/>
</dbReference>
<gene>
    <name evidence="3" type="ORF">GAGA_2636</name>
</gene>
<keyword evidence="1" id="KW-1133">Transmembrane helix</keyword>
<evidence type="ECO:0000256" key="1">
    <source>
        <dbReference type="SAM" id="Phobius"/>
    </source>
</evidence>
<proteinExistence type="predicted"/>
<evidence type="ECO:0000259" key="2">
    <source>
        <dbReference type="Pfam" id="PF00535"/>
    </source>
</evidence>
<reference evidence="3 4" key="1">
    <citation type="journal article" date="2014" name="Environ. Microbiol.">
        <title>Comparative genomics of the marine bacterial genus Glaciecola reveals the high degree of genomic diversity and genomic characteristic for cold adaptation.</title>
        <authorList>
            <person name="Qin Q.L."/>
            <person name="Xie B.B."/>
            <person name="Yu Y."/>
            <person name="Shu Y.L."/>
            <person name="Rong J.C."/>
            <person name="Zhang Y.J."/>
            <person name="Zhao D.L."/>
            <person name="Chen X.L."/>
            <person name="Zhang X.Y."/>
            <person name="Chen B."/>
            <person name="Zhou B.C."/>
            <person name="Zhang Y.Z."/>
        </authorList>
    </citation>
    <scope>NUCLEOTIDE SEQUENCE [LARGE SCALE GENOMIC DNA]</scope>
    <source>
        <strain evidence="3 4">NO2</strain>
    </source>
</reference>
<dbReference type="PANTHER" id="PTHR22916">
    <property type="entry name" value="GLYCOSYLTRANSFERASE"/>
    <property type="match status" value="1"/>
</dbReference>
<dbReference type="InterPro" id="IPR029044">
    <property type="entry name" value="Nucleotide-diphossugar_trans"/>
</dbReference>
<comment type="caution">
    <text evidence="3">The sequence shown here is derived from an EMBL/GenBank/DDBJ whole genome shotgun (WGS) entry which is preliminary data.</text>
</comment>